<keyword evidence="2" id="KW-1185">Reference proteome</keyword>
<proteinExistence type="predicted"/>
<name>A0ACC3DKP1_9PEZI</name>
<dbReference type="EMBL" id="JAWDJW010003269">
    <property type="protein sequence ID" value="KAK3077055.1"/>
    <property type="molecule type" value="Genomic_DNA"/>
</dbReference>
<organism evidence="1 2">
    <name type="scientific">Coniosporium uncinatum</name>
    <dbReference type="NCBI Taxonomy" id="93489"/>
    <lineage>
        <taxon>Eukaryota</taxon>
        <taxon>Fungi</taxon>
        <taxon>Dikarya</taxon>
        <taxon>Ascomycota</taxon>
        <taxon>Pezizomycotina</taxon>
        <taxon>Dothideomycetes</taxon>
        <taxon>Dothideomycetes incertae sedis</taxon>
        <taxon>Coniosporium</taxon>
    </lineage>
</organism>
<evidence type="ECO:0000313" key="1">
    <source>
        <dbReference type="EMBL" id="KAK3077055.1"/>
    </source>
</evidence>
<protein>
    <submittedName>
        <fullName evidence="1">Uncharacterized protein</fullName>
    </submittedName>
</protein>
<sequence length="176" mass="19750">MISRLKPPNVKVLSLTTVASPHRGSAFADYLMETIGSSNLTRIYAAMESFGLETEAFAQLTRNYMNNNFNPKTPDLEGVRYFSYGASLDPTFFSIFRPSHNIIKRLEGALNDGLVSVPSSKWGVYKGTLVGVSHLDLINWTNRVKWLFWSLTGKKRKFNGVAFYLDIADMLAKEGL</sequence>
<evidence type="ECO:0000313" key="2">
    <source>
        <dbReference type="Proteomes" id="UP001186974"/>
    </source>
</evidence>
<comment type="caution">
    <text evidence="1">The sequence shown here is derived from an EMBL/GenBank/DDBJ whole genome shotgun (WGS) entry which is preliminary data.</text>
</comment>
<dbReference type="Proteomes" id="UP001186974">
    <property type="component" value="Unassembled WGS sequence"/>
</dbReference>
<accession>A0ACC3DKP1</accession>
<reference evidence="1" key="1">
    <citation type="submission" date="2024-09" db="EMBL/GenBank/DDBJ databases">
        <title>Black Yeasts Isolated from many extreme environments.</title>
        <authorList>
            <person name="Coleine C."/>
            <person name="Stajich J.E."/>
            <person name="Selbmann L."/>
        </authorList>
    </citation>
    <scope>NUCLEOTIDE SEQUENCE</scope>
    <source>
        <strain evidence="1">CCFEE 5737</strain>
    </source>
</reference>
<gene>
    <name evidence="1" type="ORF">LTS18_011336</name>
</gene>